<dbReference type="eggNOG" id="ENOG502Z9TM">
    <property type="taxonomic scope" value="Bacteria"/>
</dbReference>
<evidence type="ECO:0000313" key="2">
    <source>
        <dbReference type="EMBL" id="KEO51280.1"/>
    </source>
</evidence>
<reference evidence="2 3" key="1">
    <citation type="submission" date="2013-07" db="EMBL/GenBank/DDBJ databases">
        <title>Thioclava pacifica DSM 10166 Genome Sequencing.</title>
        <authorList>
            <person name="Lai Q."/>
            <person name="Shao Z."/>
        </authorList>
    </citation>
    <scope>NUCLEOTIDE SEQUENCE [LARGE SCALE GENOMIC DNA]</scope>
    <source>
        <strain evidence="2 3">DSM 10166</strain>
    </source>
</reference>
<name>A0A074J5V3_9RHOB</name>
<keyword evidence="1" id="KW-0472">Membrane</keyword>
<keyword evidence="1" id="KW-0812">Transmembrane</keyword>
<protein>
    <submittedName>
        <fullName evidence="2">Uncharacterized protein</fullName>
    </submittedName>
</protein>
<dbReference type="EMBL" id="AUND01000039">
    <property type="protein sequence ID" value="KEO51280.1"/>
    <property type="molecule type" value="Genomic_DNA"/>
</dbReference>
<dbReference type="RefSeq" id="WP_038079405.1">
    <property type="nucleotide sequence ID" value="NZ_AUND01000039.1"/>
</dbReference>
<dbReference type="STRING" id="1353537.TP2_12865"/>
<dbReference type="AlphaFoldDB" id="A0A074J5V3"/>
<gene>
    <name evidence="2" type="ORF">TP2_12865</name>
</gene>
<feature type="transmembrane region" description="Helical" evidence="1">
    <location>
        <begin position="263"/>
        <end position="284"/>
    </location>
</feature>
<proteinExistence type="predicted"/>
<sequence>MIFQTPIMALLLVAGLASLTALWSGGFAVQVLRRWNLADMSRAQLQRERATELVSTLFAAVMLAELAALLLFVFNADRMASLFVGAMCAVGTLNVNGYGFPALYLKIGVFFAATLWLMLDRADRMGRDYPLTKVKYGVMLAIVPLVLADAGTELAYFLNMHTDVITSCCSKLFTPANAGLANEMASIGPGMSLWLLGFAGLAVAVSGAVVLWSGRGALAYAFLSALMFALALTAVVSVIAPYIYEYPNHHCPFCILKPEYNYYGYALYIPLFLGTGLGVGAGMLSLFRNRESLADKLPAMIRRQVIWSMAGFAGFGLATLYAIASSNLIIFG</sequence>
<keyword evidence="3" id="KW-1185">Reference proteome</keyword>
<keyword evidence="1" id="KW-1133">Transmembrane helix</keyword>
<evidence type="ECO:0000256" key="1">
    <source>
        <dbReference type="SAM" id="Phobius"/>
    </source>
</evidence>
<organism evidence="2 3">
    <name type="scientific">Thioclava pacifica DSM 10166</name>
    <dbReference type="NCBI Taxonomy" id="1353537"/>
    <lineage>
        <taxon>Bacteria</taxon>
        <taxon>Pseudomonadati</taxon>
        <taxon>Pseudomonadota</taxon>
        <taxon>Alphaproteobacteria</taxon>
        <taxon>Rhodobacterales</taxon>
        <taxon>Paracoccaceae</taxon>
        <taxon>Thioclava</taxon>
    </lineage>
</organism>
<feature type="transmembrane region" description="Helical" evidence="1">
    <location>
        <begin position="52"/>
        <end position="73"/>
    </location>
</feature>
<accession>A0A074J5V3</accession>
<dbReference type="OrthoDB" id="9788139at2"/>
<feature type="transmembrane region" description="Helical" evidence="1">
    <location>
        <begin position="305"/>
        <end position="324"/>
    </location>
</feature>
<feature type="transmembrane region" description="Helical" evidence="1">
    <location>
        <begin position="103"/>
        <end position="119"/>
    </location>
</feature>
<comment type="caution">
    <text evidence="2">The sequence shown here is derived from an EMBL/GenBank/DDBJ whole genome shotgun (WGS) entry which is preliminary data.</text>
</comment>
<dbReference type="Proteomes" id="UP000027432">
    <property type="component" value="Unassembled WGS sequence"/>
</dbReference>
<feature type="transmembrane region" description="Helical" evidence="1">
    <location>
        <begin position="219"/>
        <end position="243"/>
    </location>
</feature>
<feature type="transmembrane region" description="Helical" evidence="1">
    <location>
        <begin position="193"/>
        <end position="212"/>
    </location>
</feature>
<evidence type="ECO:0000313" key="3">
    <source>
        <dbReference type="Proteomes" id="UP000027432"/>
    </source>
</evidence>
<feature type="transmembrane region" description="Helical" evidence="1">
    <location>
        <begin position="139"/>
        <end position="158"/>
    </location>
</feature>